<name>A0AAN9TVH3_9HEMI</name>
<dbReference type="Gene3D" id="4.10.1240.10">
    <property type="entry name" value="GPCR, family 2, extracellular hormone receptor domain"/>
    <property type="match status" value="1"/>
</dbReference>
<dbReference type="PROSITE" id="PS50228">
    <property type="entry name" value="SUEL_LECTIN"/>
    <property type="match status" value="1"/>
</dbReference>
<evidence type="ECO:0000256" key="4">
    <source>
        <dbReference type="ARBA" id="ARBA00022734"/>
    </source>
</evidence>
<keyword evidence="7" id="KW-1015">Disulfide bond</keyword>
<dbReference type="InterPro" id="IPR000922">
    <property type="entry name" value="Lectin_gal-bd_dom"/>
</dbReference>
<comment type="caution">
    <text evidence="14">The sequence shown here is derived from an EMBL/GenBank/DDBJ whole genome shotgun (WGS) entry which is preliminary data.</text>
</comment>
<dbReference type="Gene3D" id="2.60.220.50">
    <property type="match status" value="1"/>
</dbReference>
<evidence type="ECO:0000256" key="5">
    <source>
        <dbReference type="ARBA" id="ARBA00022989"/>
    </source>
</evidence>
<evidence type="ECO:0000256" key="3">
    <source>
        <dbReference type="ARBA" id="ARBA00022692"/>
    </source>
</evidence>
<organism evidence="14 15">
    <name type="scientific">Parthenolecanium corni</name>
    <dbReference type="NCBI Taxonomy" id="536013"/>
    <lineage>
        <taxon>Eukaryota</taxon>
        <taxon>Metazoa</taxon>
        <taxon>Ecdysozoa</taxon>
        <taxon>Arthropoda</taxon>
        <taxon>Hexapoda</taxon>
        <taxon>Insecta</taxon>
        <taxon>Pterygota</taxon>
        <taxon>Neoptera</taxon>
        <taxon>Paraneoptera</taxon>
        <taxon>Hemiptera</taxon>
        <taxon>Sternorrhyncha</taxon>
        <taxon>Coccoidea</taxon>
        <taxon>Coccidae</taxon>
        <taxon>Parthenolecanium</taxon>
    </lineage>
</organism>
<evidence type="ECO:0000256" key="1">
    <source>
        <dbReference type="ARBA" id="ARBA00004370"/>
    </source>
</evidence>
<proteinExistence type="inferred from homology"/>
<feature type="domain" description="SUEL-type lectin" evidence="13">
    <location>
        <begin position="37"/>
        <end position="126"/>
    </location>
</feature>
<dbReference type="Proteomes" id="UP001367676">
    <property type="component" value="Unassembled WGS sequence"/>
</dbReference>
<evidence type="ECO:0000256" key="7">
    <source>
        <dbReference type="ARBA" id="ARBA00023157"/>
    </source>
</evidence>
<feature type="transmembrane region" description="Helical" evidence="9">
    <location>
        <begin position="597"/>
        <end position="621"/>
    </location>
</feature>
<sequence length="887" mass="99656">MSSSETLAFCVWAVVLVLLFTKMILAKDHAEYSTTYACDEKMLKIECNENHVINIIRANYGRYSIAVCNDNGSTDWSVNCMSHRSLLILQGRCNSKQNCSIAASTSLFDDPCPGTMKYLEAQYTCINATSSLSVSRPNPPWLITSPPTVWISSRFAFHSETSAVVSSSSTSAITSSSTKSTPNDKDSLEIDWAVHNISLSPVESKTSIINAISEELASSTERQIPDHNEKEPMCRPIVIRNLTWNWTSGGKVSVQPCPGGAVGLARWRCQTISDNLAVRFPDTPDLSECRSMWLNSLESRIGEQDSLIKIAADLSQVTESKILFGGDLLMTVKIIRDLAQKMENDIRTFSDYQQREAMVYELLLSNAQVSSNLLDVSQHASWKDLSYKEQVQVASSLLIGLEENSFLLAEITTREKIVTHCLKNILLSVQVFDIEHIHNKQFPILFQSDDCTQKVNSWLQLHESSLIENSDSNLVRLVYAAFDTLHQVLEVQAHGKEEKVINSKVLSASLGKGRHIHLTQPVTLCLQHLRLVNVSNPTCVFWDYTQNLWSDEGCSLITTNETHTICHCSHLTSFAIMVDIHPMLSGSLDRSLSTLTLLLSLVLVFLLVLLVSIVLILSYLCKEHSEKEYGSAASGNSKWFQKCFGCCWASRESKKTLSYKEPQPSLYGNATVQSMTSVVDDSGTICETRIVPHTSNTVPILYMPESTLEEQYPTLHLKLNHYYPTYSRNGSNRKMREARRLEHLENTLQHRNKKLVAGSLRSNSPRSHTYSEIAAASQQSDPIYEEIGREQELCSQVSDISDEEAKRISDMSRQSSNSYSDHRPLIPYNSVTDQNFHAALDAAYRQQLMEHNAKPASVLDRQTVVCHLQQLDPHIYHESMSYEPPHH</sequence>
<evidence type="ECO:0000256" key="2">
    <source>
        <dbReference type="ARBA" id="ARBA00010933"/>
    </source>
</evidence>
<dbReference type="InterPro" id="IPR032471">
    <property type="entry name" value="AGRL2-4_GAIN_subdom_A"/>
</dbReference>
<gene>
    <name evidence="14" type="ORF">V9T40_004069</name>
</gene>
<dbReference type="InterPro" id="IPR043159">
    <property type="entry name" value="Lectin_gal-bd_sf"/>
</dbReference>
<dbReference type="GO" id="GO:0016020">
    <property type="term" value="C:membrane"/>
    <property type="evidence" value="ECO:0007669"/>
    <property type="project" value="UniProtKB-SubCell"/>
</dbReference>
<comment type="similarity">
    <text evidence="2">Belongs to the G-protein coupled receptor 2 family. LN-TM7 subfamily.</text>
</comment>
<dbReference type="Pfam" id="PF16489">
    <property type="entry name" value="GAIN"/>
    <property type="match status" value="1"/>
</dbReference>
<dbReference type="SMART" id="SM00303">
    <property type="entry name" value="GPS"/>
    <property type="match status" value="1"/>
</dbReference>
<evidence type="ECO:0000313" key="15">
    <source>
        <dbReference type="Proteomes" id="UP001367676"/>
    </source>
</evidence>
<dbReference type="AlphaFoldDB" id="A0AAN9TVH3"/>
<dbReference type="PROSITE" id="PS50227">
    <property type="entry name" value="G_PROTEIN_RECEP_F2_3"/>
    <property type="match status" value="1"/>
</dbReference>
<dbReference type="EMBL" id="JBBCAQ010000027">
    <property type="protein sequence ID" value="KAK7586193.1"/>
    <property type="molecule type" value="Genomic_DNA"/>
</dbReference>
<dbReference type="InterPro" id="IPR057244">
    <property type="entry name" value="GAIN_B"/>
</dbReference>
<accession>A0AAN9TVH3</accession>
<protein>
    <recommendedName>
        <fullName evidence="16">Latrophilin Cirl</fullName>
    </recommendedName>
</protein>
<dbReference type="Gene3D" id="2.60.120.740">
    <property type="match status" value="1"/>
</dbReference>
<comment type="subcellular location">
    <subcellularLocation>
        <location evidence="1">Membrane</location>
    </subcellularLocation>
</comment>
<feature type="domain" description="G-protein coupled receptors family 2 profile 1" evidence="12">
    <location>
        <begin position="219"/>
        <end position="293"/>
    </location>
</feature>
<evidence type="ECO:0000256" key="6">
    <source>
        <dbReference type="ARBA" id="ARBA00023136"/>
    </source>
</evidence>
<keyword evidence="3 9" id="KW-0812">Transmembrane</keyword>
<reference evidence="14 15" key="1">
    <citation type="submission" date="2024-03" db="EMBL/GenBank/DDBJ databases">
        <title>Adaptation during the transition from Ophiocordyceps entomopathogen to insect associate is accompanied by gene loss and intensified selection.</title>
        <authorList>
            <person name="Ward C.M."/>
            <person name="Onetto C.A."/>
            <person name="Borneman A.R."/>
        </authorList>
    </citation>
    <scope>NUCLEOTIDE SEQUENCE [LARGE SCALE GENOMIC DNA]</scope>
    <source>
        <strain evidence="14">AWRI1</strain>
        <tissue evidence="14">Single Adult Female</tissue>
    </source>
</reference>
<evidence type="ECO:0000256" key="9">
    <source>
        <dbReference type="SAM" id="Phobius"/>
    </source>
</evidence>
<evidence type="ECO:0000313" key="14">
    <source>
        <dbReference type="EMBL" id="KAK7586193.1"/>
    </source>
</evidence>
<evidence type="ECO:0000259" key="12">
    <source>
        <dbReference type="PROSITE" id="PS50227"/>
    </source>
</evidence>
<keyword evidence="10" id="KW-0732">Signal</keyword>
<feature type="signal peptide" evidence="10">
    <location>
        <begin position="1"/>
        <end position="26"/>
    </location>
</feature>
<dbReference type="GO" id="GO:0004930">
    <property type="term" value="F:G protein-coupled receptor activity"/>
    <property type="evidence" value="ECO:0007669"/>
    <property type="project" value="InterPro"/>
</dbReference>
<keyword evidence="5 9" id="KW-1133">Transmembrane helix</keyword>
<evidence type="ECO:0000256" key="10">
    <source>
        <dbReference type="SAM" id="SignalP"/>
    </source>
</evidence>
<dbReference type="Pfam" id="PF01825">
    <property type="entry name" value="GPS"/>
    <property type="match status" value="1"/>
</dbReference>
<keyword evidence="6 9" id="KW-0472">Membrane</keyword>
<feature type="region of interest" description="Disordered" evidence="8">
    <location>
        <begin position="803"/>
        <end position="822"/>
    </location>
</feature>
<dbReference type="Gene3D" id="1.25.40.610">
    <property type="match status" value="1"/>
</dbReference>
<feature type="domain" description="GAIN-B" evidence="11">
    <location>
        <begin position="433"/>
        <end position="584"/>
    </location>
</feature>
<dbReference type="PANTHER" id="PTHR46780">
    <property type="entry name" value="PROTEIN EVA-1"/>
    <property type="match status" value="1"/>
</dbReference>
<dbReference type="InterPro" id="IPR046338">
    <property type="entry name" value="GAIN_dom_sf"/>
</dbReference>
<keyword evidence="4" id="KW-0430">Lectin</keyword>
<evidence type="ECO:0000259" key="11">
    <source>
        <dbReference type="PROSITE" id="PS50221"/>
    </source>
</evidence>
<dbReference type="InterPro" id="IPR001879">
    <property type="entry name" value="GPCR_2_extracellular_dom"/>
</dbReference>
<dbReference type="InterPro" id="IPR036445">
    <property type="entry name" value="GPCR_2_extracell_dom_sf"/>
</dbReference>
<dbReference type="InterPro" id="IPR000203">
    <property type="entry name" value="GPS"/>
</dbReference>
<dbReference type="PROSITE" id="PS50221">
    <property type="entry name" value="GAIN_B"/>
    <property type="match status" value="1"/>
</dbReference>
<dbReference type="CDD" id="cd22830">
    <property type="entry name" value="Gal_Rha_Lectin_dCirl"/>
    <property type="match status" value="1"/>
</dbReference>
<feature type="chain" id="PRO_5042997422" description="Latrophilin Cirl" evidence="10">
    <location>
        <begin position="27"/>
        <end position="887"/>
    </location>
</feature>
<evidence type="ECO:0000259" key="13">
    <source>
        <dbReference type="PROSITE" id="PS50228"/>
    </source>
</evidence>
<dbReference type="GO" id="GO:0030246">
    <property type="term" value="F:carbohydrate binding"/>
    <property type="evidence" value="ECO:0007669"/>
    <property type="project" value="UniProtKB-KW"/>
</dbReference>
<evidence type="ECO:0000256" key="8">
    <source>
        <dbReference type="SAM" id="MobiDB-lite"/>
    </source>
</evidence>
<dbReference type="FunFam" id="2.60.120.740:FF:000001">
    <property type="entry name" value="Adhesion G protein-coupled receptor L2"/>
    <property type="match status" value="1"/>
</dbReference>
<evidence type="ECO:0008006" key="16">
    <source>
        <dbReference type="Google" id="ProtNLM"/>
    </source>
</evidence>
<keyword evidence="15" id="KW-1185">Reference proteome</keyword>
<dbReference type="Pfam" id="PF02140">
    <property type="entry name" value="SUEL_Lectin"/>
    <property type="match status" value="1"/>
</dbReference>